<dbReference type="PANTHER" id="PTHR46580:SF2">
    <property type="entry name" value="MAM DOMAIN-CONTAINING PROTEIN"/>
    <property type="match status" value="1"/>
</dbReference>
<dbReference type="InterPro" id="IPR013517">
    <property type="entry name" value="FG-GAP"/>
</dbReference>
<keyword evidence="1 2" id="KW-0732">Signal</keyword>
<dbReference type="Pfam" id="PF13517">
    <property type="entry name" value="FG-GAP_3"/>
    <property type="match status" value="1"/>
</dbReference>
<dbReference type="InterPro" id="IPR028994">
    <property type="entry name" value="Integrin_alpha_N"/>
</dbReference>
<feature type="signal peptide" evidence="2">
    <location>
        <begin position="1"/>
        <end position="24"/>
    </location>
</feature>
<sequence length="369" mass="39817">MRKHLWWKVASVLTALWGPAVVCAQNITFDTLPALRVTTPVPSGLHVPGDMDGNGVSDVLLFNPTTSQLQSWLMNTNDANGAVTKLSAHTYNVTQGYFVGAVGDFNGDGLADLVFTSSNHDLYLWTNNGQGGFTSTQIDSYPSGWTLVGAEDVDGDGQDDLLWLNASACQFGYWLMKNGVHVESKTVNITCGYYPISLGYYTPSNRVSIIWTSAAQDLYIWDSAGNQFTPYSFGKYGPGSSMVALGGGYEGSLMSLIYIASNQTAFGLELDRTFNEIGQQTLWQTTEWWLDSSYQLPWSSAGFLIEGRGTNMTGVIYQHGSAQLEVCPPLGGSGYESTPAPMPYTCPSFSIPSGWKVIGAMANGIVPGS</sequence>
<dbReference type="EMBL" id="JADIKI010000021">
    <property type="protein sequence ID" value="MFK2853929.1"/>
    <property type="molecule type" value="Genomic_DNA"/>
</dbReference>
<evidence type="ECO:0000313" key="4">
    <source>
        <dbReference type="Proteomes" id="UP001620409"/>
    </source>
</evidence>
<dbReference type="Gene3D" id="2.130.10.130">
    <property type="entry name" value="Integrin alpha, N-terminal"/>
    <property type="match status" value="1"/>
</dbReference>
<accession>A0ABW8IHZ6</accession>
<organism evidence="3 4">
    <name type="scientific">Dyella humi</name>
    <dbReference type="NCBI Taxonomy" id="1770547"/>
    <lineage>
        <taxon>Bacteria</taxon>
        <taxon>Pseudomonadati</taxon>
        <taxon>Pseudomonadota</taxon>
        <taxon>Gammaproteobacteria</taxon>
        <taxon>Lysobacterales</taxon>
        <taxon>Rhodanobacteraceae</taxon>
        <taxon>Dyella</taxon>
    </lineage>
</organism>
<evidence type="ECO:0000256" key="2">
    <source>
        <dbReference type="SAM" id="SignalP"/>
    </source>
</evidence>
<reference evidence="3 4" key="1">
    <citation type="submission" date="2020-10" db="EMBL/GenBank/DDBJ databases">
        <title>Phylogeny of dyella-like bacteria.</title>
        <authorList>
            <person name="Fu J."/>
        </authorList>
    </citation>
    <scope>NUCLEOTIDE SEQUENCE [LARGE SCALE GENOMIC DNA]</scope>
    <source>
        <strain evidence="3 4">DHG40</strain>
    </source>
</reference>
<proteinExistence type="predicted"/>
<dbReference type="SUPFAM" id="SSF69318">
    <property type="entry name" value="Integrin alpha N-terminal domain"/>
    <property type="match status" value="1"/>
</dbReference>
<name>A0ABW8IHZ6_9GAMM</name>
<protein>
    <submittedName>
        <fullName evidence="3">VCBS repeat-containing protein</fullName>
    </submittedName>
</protein>
<dbReference type="Proteomes" id="UP001620409">
    <property type="component" value="Unassembled WGS sequence"/>
</dbReference>
<gene>
    <name evidence="3" type="ORF">ISP18_04940</name>
</gene>
<evidence type="ECO:0000256" key="1">
    <source>
        <dbReference type="ARBA" id="ARBA00022729"/>
    </source>
</evidence>
<evidence type="ECO:0000313" key="3">
    <source>
        <dbReference type="EMBL" id="MFK2853929.1"/>
    </source>
</evidence>
<dbReference type="PANTHER" id="PTHR46580">
    <property type="entry name" value="SENSOR KINASE-RELATED"/>
    <property type="match status" value="1"/>
</dbReference>
<keyword evidence="4" id="KW-1185">Reference proteome</keyword>
<comment type="caution">
    <text evidence="3">The sequence shown here is derived from an EMBL/GenBank/DDBJ whole genome shotgun (WGS) entry which is preliminary data.</text>
</comment>
<feature type="chain" id="PRO_5045656307" evidence="2">
    <location>
        <begin position="25"/>
        <end position="369"/>
    </location>
</feature>
<dbReference type="RefSeq" id="WP_380017592.1">
    <property type="nucleotide sequence ID" value="NZ_JADIKI010000021.1"/>
</dbReference>